<dbReference type="GO" id="GO:0016810">
    <property type="term" value="F:hydrolase activity, acting on carbon-nitrogen (but not peptide) bonds"/>
    <property type="evidence" value="ECO:0007669"/>
    <property type="project" value="InterPro"/>
</dbReference>
<evidence type="ECO:0000313" key="1">
    <source>
        <dbReference type="EMBL" id="ADL19173.1"/>
    </source>
</evidence>
<evidence type="ECO:0000313" key="2">
    <source>
        <dbReference type="Proteomes" id="UP000000346"/>
    </source>
</evidence>
<reference evidence="1 2" key="1">
    <citation type="journal article" date="2010" name="Appl. Environ. Microbiol.">
        <title>The genome sequence of the crenarchaeon Acidilobus saccharovorans supports a new order, Acidilobales, and suggests an important ecological role in terrestrial acidic hot springs.</title>
        <authorList>
            <person name="Mardanov A.V."/>
            <person name="Svetlitchnyi V.A."/>
            <person name="Beletsky A.V."/>
            <person name="Prokofeva M.I."/>
            <person name="Bonch-Osmolovskaya E.A."/>
            <person name="Ravin N.V."/>
            <person name="Skryabin K.G."/>
        </authorList>
    </citation>
    <scope>NUCLEOTIDE SEQUENCE [LARGE SCALE GENOMIC DNA]</scope>
    <source>
        <strain evidence="2">DSM 16705 / JCM 18335 / VKM B-2471 / 345-15</strain>
    </source>
</reference>
<organism evidence="1 2">
    <name type="scientific">Acidilobus saccharovorans (strain DSM 16705 / JCM 18335 / VKM B-2471 / 345-15)</name>
    <dbReference type="NCBI Taxonomy" id="666510"/>
    <lineage>
        <taxon>Archaea</taxon>
        <taxon>Thermoproteota</taxon>
        <taxon>Thermoprotei</taxon>
        <taxon>Acidilobales</taxon>
        <taxon>Acidilobaceae</taxon>
        <taxon>Acidilobus</taxon>
    </lineage>
</organism>
<keyword evidence="2" id="KW-1185">Reference proteome</keyword>
<name>D9Q1I5_ACIS3</name>
<dbReference type="OrthoDB" id="45640at2157"/>
<dbReference type="STRING" id="666510.ASAC_0767"/>
<dbReference type="SUPFAM" id="SSF51338">
    <property type="entry name" value="Composite domain of metallo-dependent hydrolases"/>
    <property type="match status" value="1"/>
</dbReference>
<dbReference type="GeneID" id="9499002"/>
<accession>D9Q1I5</accession>
<dbReference type="KEGG" id="asc:ASAC_0767"/>
<dbReference type="InParanoid" id="D9Q1I5"/>
<dbReference type="eggNOG" id="arCOG06083">
    <property type="taxonomic scope" value="Archaea"/>
</dbReference>
<dbReference type="EMBL" id="CP001742">
    <property type="protein sequence ID" value="ADL19173.1"/>
    <property type="molecule type" value="Genomic_DNA"/>
</dbReference>
<dbReference type="InterPro" id="IPR011059">
    <property type="entry name" value="Metal-dep_hydrolase_composite"/>
</dbReference>
<dbReference type="Proteomes" id="UP000000346">
    <property type="component" value="Chromosome"/>
</dbReference>
<dbReference type="Gene3D" id="2.30.40.10">
    <property type="entry name" value="Urease, subunit C, domain 1"/>
    <property type="match status" value="1"/>
</dbReference>
<sequence>MTLTVLINAAAVYTGKEVIRDSYVYIEDGIIRDVGPQPAPDDIQDATLVIGGEGRVVVPGLTAVADVAAYPIRYARPSLTARIELYRRLKDEELFTASLPGVYELHMMGVTTALVESLSSSLALDLARRIGGFYGVARPSCTEAFSIQPILRGMVTIGGKDCPGGQVEDGDREHLVLTGRGGYGLEDLGDALSLSQSLRKLAGLEETLIEPNRPAEVAVYDASKPPAMLIYKAGEDEIRRIYTSHATLESLIAGMDVLVEMGEHMRIGRKHLNEAAQLYRRLGYA</sequence>
<dbReference type="RefSeq" id="WP_013266685.1">
    <property type="nucleotide sequence ID" value="NC_014374.1"/>
</dbReference>
<proteinExistence type="predicted"/>
<protein>
    <recommendedName>
        <fullName evidence="3">Amidohydrolase</fullName>
    </recommendedName>
</protein>
<gene>
    <name evidence="1" type="ordered locus">ASAC_0767</name>
</gene>
<dbReference type="HOGENOM" id="CLU_951883_0_0_2"/>
<evidence type="ECO:0008006" key="3">
    <source>
        <dbReference type="Google" id="ProtNLM"/>
    </source>
</evidence>
<dbReference type="AlphaFoldDB" id="D9Q1I5"/>